<name>A0ABT6XCT8_9GAMM</name>
<dbReference type="SUPFAM" id="SSF51261">
    <property type="entry name" value="Duplicated hybrid motif"/>
    <property type="match status" value="1"/>
</dbReference>
<feature type="domain" description="M23ase beta-sheet core" evidence="1">
    <location>
        <begin position="18"/>
        <end position="112"/>
    </location>
</feature>
<dbReference type="Pfam" id="PF01551">
    <property type="entry name" value="Peptidase_M23"/>
    <property type="match status" value="1"/>
</dbReference>
<dbReference type="CDD" id="cd12797">
    <property type="entry name" value="M23_peptidase"/>
    <property type="match status" value="1"/>
</dbReference>
<dbReference type="PANTHER" id="PTHR21666">
    <property type="entry name" value="PEPTIDASE-RELATED"/>
    <property type="match status" value="1"/>
</dbReference>
<dbReference type="EMBL" id="JASGBI010000001">
    <property type="protein sequence ID" value="MDI9237738.1"/>
    <property type="molecule type" value="Genomic_DNA"/>
</dbReference>
<dbReference type="GO" id="GO:0016787">
    <property type="term" value="F:hydrolase activity"/>
    <property type="evidence" value="ECO:0007669"/>
    <property type="project" value="UniProtKB-KW"/>
</dbReference>
<evidence type="ECO:0000313" key="2">
    <source>
        <dbReference type="EMBL" id="MDI9237738.1"/>
    </source>
</evidence>
<protein>
    <submittedName>
        <fullName evidence="2">M23 family metallopeptidase</fullName>
        <ecNumber evidence="2">3.4.-.-</ecNumber>
    </submittedName>
</protein>
<accession>A0ABT6XCT8</accession>
<organism evidence="2 3">
    <name type="scientific">Lysobacter stagni</name>
    <dbReference type="NCBI Taxonomy" id="3045172"/>
    <lineage>
        <taxon>Bacteria</taxon>
        <taxon>Pseudomonadati</taxon>
        <taxon>Pseudomonadota</taxon>
        <taxon>Gammaproteobacteria</taxon>
        <taxon>Lysobacterales</taxon>
        <taxon>Lysobacteraceae</taxon>
        <taxon>Lysobacter</taxon>
    </lineage>
</organism>
<comment type="caution">
    <text evidence="2">The sequence shown here is derived from an EMBL/GenBank/DDBJ whole genome shotgun (WGS) entry which is preliminary data.</text>
</comment>
<keyword evidence="3" id="KW-1185">Reference proteome</keyword>
<proteinExistence type="predicted"/>
<dbReference type="InterPro" id="IPR050570">
    <property type="entry name" value="Cell_wall_metabolism_enzyme"/>
</dbReference>
<dbReference type="PANTHER" id="PTHR21666:SF270">
    <property type="entry name" value="MUREIN HYDROLASE ACTIVATOR ENVC"/>
    <property type="match status" value="1"/>
</dbReference>
<reference evidence="2 3" key="1">
    <citation type="submission" date="2023-05" db="EMBL/GenBank/DDBJ databases">
        <title>Lysobacter sp. strain LF1 Genome sequencing and assembly.</title>
        <authorList>
            <person name="Jung Y."/>
        </authorList>
    </citation>
    <scope>NUCLEOTIDE SEQUENCE [LARGE SCALE GENOMIC DNA]</scope>
    <source>
        <strain evidence="2 3">LF1</strain>
    </source>
</reference>
<dbReference type="RefSeq" id="WP_283211243.1">
    <property type="nucleotide sequence ID" value="NZ_JASGBI010000001.1"/>
</dbReference>
<evidence type="ECO:0000259" key="1">
    <source>
        <dbReference type="Pfam" id="PF01551"/>
    </source>
</evidence>
<keyword evidence="2" id="KW-0378">Hydrolase</keyword>
<gene>
    <name evidence="2" type="ORF">QLQ15_02290</name>
</gene>
<dbReference type="InterPro" id="IPR016047">
    <property type="entry name" value="M23ase_b-sheet_dom"/>
</dbReference>
<evidence type="ECO:0000313" key="3">
    <source>
        <dbReference type="Proteomes" id="UP001321580"/>
    </source>
</evidence>
<dbReference type="Gene3D" id="2.70.70.10">
    <property type="entry name" value="Glucose Permease (Domain IIA)"/>
    <property type="match status" value="1"/>
</dbReference>
<dbReference type="InterPro" id="IPR011055">
    <property type="entry name" value="Dup_hybrid_motif"/>
</dbReference>
<dbReference type="Proteomes" id="UP001321580">
    <property type="component" value="Unassembled WGS sequence"/>
</dbReference>
<sequence>MTSGFGERHDPFHRGAHFHTGIDFGGRVGTPIHAVADGVVVEADFRADYGNVVQVDHGDGCVTLYAHNSRLDVHKGDVVRAGQEIARMGATGHATGPHLHFEMRRAGERVDPERYLAGLSPGDASGLEPDFDRTADLHRHWIATTIQ</sequence>
<dbReference type="EC" id="3.4.-.-" evidence="2"/>